<feature type="signal peptide" evidence="1">
    <location>
        <begin position="1"/>
        <end position="15"/>
    </location>
</feature>
<dbReference type="Proteomes" id="UP001320420">
    <property type="component" value="Unassembled WGS sequence"/>
</dbReference>
<sequence>MKFAAVAALATLASGASLQKKQSTEIQIGAFTASCVPHSVMCNYAFEVTSDPSLSPSHCSAFVQGPDSLPAVANGACPDNVAYTWSIDKVEAGGLNFKISFPFNARSNITYCHSIAADELTVDDNGSVQDQRYTGPANFTASTSVC</sequence>
<reference evidence="2 3" key="1">
    <citation type="submission" date="2024-02" db="EMBL/GenBank/DDBJ databases">
        <title>De novo assembly and annotation of 12 fungi associated with fruit tree decline syndrome in Ontario, Canada.</title>
        <authorList>
            <person name="Sulman M."/>
            <person name="Ellouze W."/>
            <person name="Ilyukhin E."/>
        </authorList>
    </citation>
    <scope>NUCLEOTIDE SEQUENCE [LARGE SCALE GENOMIC DNA]</scope>
    <source>
        <strain evidence="2 3">M11/M66-122</strain>
    </source>
</reference>
<keyword evidence="1" id="KW-0732">Signal</keyword>
<protein>
    <submittedName>
        <fullName evidence="2">Uncharacterized protein</fullName>
    </submittedName>
</protein>
<dbReference type="AlphaFoldDB" id="A0AAN9YR01"/>
<dbReference type="EMBL" id="JAKJXP020000011">
    <property type="protein sequence ID" value="KAK7755718.1"/>
    <property type="molecule type" value="Genomic_DNA"/>
</dbReference>
<organism evidence="2 3">
    <name type="scientific">Diatrype stigma</name>
    <dbReference type="NCBI Taxonomy" id="117547"/>
    <lineage>
        <taxon>Eukaryota</taxon>
        <taxon>Fungi</taxon>
        <taxon>Dikarya</taxon>
        <taxon>Ascomycota</taxon>
        <taxon>Pezizomycotina</taxon>
        <taxon>Sordariomycetes</taxon>
        <taxon>Xylariomycetidae</taxon>
        <taxon>Xylariales</taxon>
        <taxon>Diatrypaceae</taxon>
        <taxon>Diatrype</taxon>
    </lineage>
</organism>
<proteinExistence type="predicted"/>
<name>A0AAN9YR01_9PEZI</name>
<evidence type="ECO:0000313" key="3">
    <source>
        <dbReference type="Proteomes" id="UP001320420"/>
    </source>
</evidence>
<feature type="chain" id="PRO_5042902827" evidence="1">
    <location>
        <begin position="16"/>
        <end position="146"/>
    </location>
</feature>
<accession>A0AAN9YR01</accession>
<gene>
    <name evidence="2" type="ORF">SLS62_002330</name>
</gene>
<keyword evidence="3" id="KW-1185">Reference proteome</keyword>
<evidence type="ECO:0000256" key="1">
    <source>
        <dbReference type="SAM" id="SignalP"/>
    </source>
</evidence>
<comment type="caution">
    <text evidence="2">The sequence shown here is derived from an EMBL/GenBank/DDBJ whole genome shotgun (WGS) entry which is preliminary data.</text>
</comment>
<evidence type="ECO:0000313" key="2">
    <source>
        <dbReference type="EMBL" id="KAK7755718.1"/>
    </source>
</evidence>